<dbReference type="Pfam" id="PF01380">
    <property type="entry name" value="SIS"/>
    <property type="match status" value="1"/>
</dbReference>
<dbReference type="Proteomes" id="UP000823631">
    <property type="component" value="Unassembled WGS sequence"/>
</dbReference>
<dbReference type="InterPro" id="IPR009057">
    <property type="entry name" value="Homeodomain-like_sf"/>
</dbReference>
<sequence>MAMMDPRTIGAHIRMHKPDLSSLELKVLENIIARKDFSEQTSLKEIAEENQVSEAMIVKIAKKLEFNGFREFRSNLVLYRQLDVSRLFNEISAQDNVLQLIDKVFGNSMQALEETKTLLNPDELNACADLLAGAGEILLFGMGGSAVIGADLAHKFLRIGIRSQVLCDTHLMLMSASVCTEKSVVLAVSHSGRTIDVIEAVKIAKACGARVIVVTNYANSPITQSADIVLTSTAQGSMFLGENAAARIAMLIILDVLFVAVAQRNLKRSEENLIRTRSAVEDKRIK</sequence>
<dbReference type="InterPro" id="IPR046348">
    <property type="entry name" value="SIS_dom_sf"/>
</dbReference>
<dbReference type="GO" id="GO:0097367">
    <property type="term" value="F:carbohydrate derivative binding"/>
    <property type="evidence" value="ECO:0007669"/>
    <property type="project" value="InterPro"/>
</dbReference>
<evidence type="ECO:0000313" key="7">
    <source>
        <dbReference type="Proteomes" id="UP000823631"/>
    </source>
</evidence>
<protein>
    <submittedName>
        <fullName evidence="6">MurR/RpiR family transcriptional regulator</fullName>
    </submittedName>
</protein>
<dbReference type="NCBIfam" id="NF008458">
    <property type="entry name" value="PRK11337.1"/>
    <property type="match status" value="1"/>
</dbReference>
<dbReference type="InterPro" id="IPR001347">
    <property type="entry name" value="SIS_dom"/>
</dbReference>
<evidence type="ECO:0000259" key="5">
    <source>
        <dbReference type="PROSITE" id="PS51464"/>
    </source>
</evidence>
<keyword evidence="1" id="KW-0805">Transcription regulation</keyword>
<accession>A0A9D9DBR8</accession>
<dbReference type="CDD" id="cd05013">
    <property type="entry name" value="SIS_RpiR"/>
    <property type="match status" value="1"/>
</dbReference>
<dbReference type="Gene3D" id="3.40.50.10490">
    <property type="entry name" value="Glucose-6-phosphate isomerase like protein, domain 1"/>
    <property type="match status" value="1"/>
</dbReference>
<evidence type="ECO:0000256" key="3">
    <source>
        <dbReference type="ARBA" id="ARBA00023163"/>
    </source>
</evidence>
<evidence type="ECO:0000313" key="6">
    <source>
        <dbReference type="EMBL" id="MBO8415499.1"/>
    </source>
</evidence>
<feature type="domain" description="HTH rpiR-type" evidence="4">
    <location>
        <begin position="7"/>
        <end position="83"/>
    </location>
</feature>
<organism evidence="6 7">
    <name type="scientific">Candidatus Avisuccinivibrio stercorigallinarum</name>
    <dbReference type="NCBI Taxonomy" id="2840704"/>
    <lineage>
        <taxon>Bacteria</taxon>
        <taxon>Pseudomonadati</taxon>
        <taxon>Pseudomonadota</taxon>
        <taxon>Gammaproteobacteria</taxon>
        <taxon>Aeromonadales</taxon>
        <taxon>Succinivibrionaceae</taxon>
        <taxon>Succinivibrionaceae incertae sedis</taxon>
        <taxon>Candidatus Avisuccinivibrio</taxon>
    </lineage>
</organism>
<feature type="domain" description="SIS" evidence="5">
    <location>
        <begin position="127"/>
        <end position="267"/>
    </location>
</feature>
<proteinExistence type="predicted"/>
<dbReference type="GO" id="GO:0003700">
    <property type="term" value="F:DNA-binding transcription factor activity"/>
    <property type="evidence" value="ECO:0007669"/>
    <property type="project" value="InterPro"/>
</dbReference>
<reference evidence="6" key="2">
    <citation type="journal article" date="2021" name="PeerJ">
        <title>Extensive microbial diversity within the chicken gut microbiome revealed by metagenomics and culture.</title>
        <authorList>
            <person name="Gilroy R."/>
            <person name="Ravi A."/>
            <person name="Getino M."/>
            <person name="Pursley I."/>
            <person name="Horton D.L."/>
            <person name="Alikhan N.F."/>
            <person name="Baker D."/>
            <person name="Gharbi K."/>
            <person name="Hall N."/>
            <person name="Watson M."/>
            <person name="Adriaenssens E.M."/>
            <person name="Foster-Nyarko E."/>
            <person name="Jarju S."/>
            <person name="Secka A."/>
            <person name="Antonio M."/>
            <person name="Oren A."/>
            <person name="Chaudhuri R.R."/>
            <person name="La Ragione R."/>
            <person name="Hildebrand F."/>
            <person name="Pallen M.J."/>
        </authorList>
    </citation>
    <scope>NUCLEOTIDE SEQUENCE</scope>
    <source>
        <strain evidence="6">17213</strain>
    </source>
</reference>
<dbReference type="SUPFAM" id="SSF46689">
    <property type="entry name" value="Homeodomain-like"/>
    <property type="match status" value="1"/>
</dbReference>
<dbReference type="InterPro" id="IPR036388">
    <property type="entry name" value="WH-like_DNA-bd_sf"/>
</dbReference>
<dbReference type="Pfam" id="PF01418">
    <property type="entry name" value="HTH_6"/>
    <property type="match status" value="1"/>
</dbReference>
<evidence type="ECO:0000256" key="1">
    <source>
        <dbReference type="ARBA" id="ARBA00023015"/>
    </source>
</evidence>
<dbReference type="PROSITE" id="PS51464">
    <property type="entry name" value="SIS"/>
    <property type="match status" value="1"/>
</dbReference>
<dbReference type="Gene3D" id="1.10.10.10">
    <property type="entry name" value="Winged helix-like DNA-binding domain superfamily/Winged helix DNA-binding domain"/>
    <property type="match status" value="1"/>
</dbReference>
<dbReference type="PROSITE" id="PS51071">
    <property type="entry name" value="HTH_RPIR"/>
    <property type="match status" value="1"/>
</dbReference>
<keyword evidence="2" id="KW-0238">DNA-binding</keyword>
<dbReference type="GO" id="GO:0003677">
    <property type="term" value="F:DNA binding"/>
    <property type="evidence" value="ECO:0007669"/>
    <property type="project" value="UniProtKB-KW"/>
</dbReference>
<comment type="caution">
    <text evidence="6">The sequence shown here is derived from an EMBL/GenBank/DDBJ whole genome shotgun (WGS) entry which is preliminary data.</text>
</comment>
<dbReference type="SUPFAM" id="SSF53697">
    <property type="entry name" value="SIS domain"/>
    <property type="match status" value="1"/>
</dbReference>
<dbReference type="PANTHER" id="PTHR30514">
    <property type="entry name" value="GLUCOKINASE"/>
    <property type="match status" value="1"/>
</dbReference>
<evidence type="ECO:0000256" key="2">
    <source>
        <dbReference type="ARBA" id="ARBA00023125"/>
    </source>
</evidence>
<evidence type="ECO:0000259" key="4">
    <source>
        <dbReference type="PROSITE" id="PS51071"/>
    </source>
</evidence>
<dbReference type="PANTHER" id="PTHR30514:SF1">
    <property type="entry name" value="HTH-TYPE TRANSCRIPTIONAL REGULATOR HEXR-RELATED"/>
    <property type="match status" value="1"/>
</dbReference>
<dbReference type="InterPro" id="IPR035472">
    <property type="entry name" value="RpiR-like_SIS"/>
</dbReference>
<reference evidence="6" key="1">
    <citation type="submission" date="2020-10" db="EMBL/GenBank/DDBJ databases">
        <authorList>
            <person name="Gilroy R."/>
        </authorList>
    </citation>
    <scope>NUCLEOTIDE SEQUENCE</scope>
    <source>
        <strain evidence="6">17213</strain>
    </source>
</reference>
<gene>
    <name evidence="6" type="ORF">IAB19_03845</name>
</gene>
<name>A0A9D9DBR8_9GAMM</name>
<keyword evidence="3" id="KW-0804">Transcription</keyword>
<dbReference type="InterPro" id="IPR000281">
    <property type="entry name" value="HTH_RpiR"/>
</dbReference>
<dbReference type="EMBL" id="JADINH010000082">
    <property type="protein sequence ID" value="MBO8415499.1"/>
    <property type="molecule type" value="Genomic_DNA"/>
</dbReference>
<dbReference type="InterPro" id="IPR047640">
    <property type="entry name" value="RpiR-like"/>
</dbReference>
<dbReference type="GO" id="GO:1901135">
    <property type="term" value="P:carbohydrate derivative metabolic process"/>
    <property type="evidence" value="ECO:0007669"/>
    <property type="project" value="InterPro"/>
</dbReference>
<dbReference type="AlphaFoldDB" id="A0A9D9DBR8"/>